<sequence>KNKCKDHVGFMCADNYVMKARRQTPKKGEGVIFALDTSTVGLGLFPGEVPKVVDNAPLIVPFSSKLVLDNVEKDNPFVCVKDTSGVSDLSKHLPSASKFAILPQLFCNFGSFETYCKQVIKAFIRYECPFYLTAQDLQGHWALAKLHYMISKSRTGSEEEKAAALKELKGLEMDEPKQSLVMRTIPTLAQFHVQKHLLEGLAYNDTDYKNFVAQVLNHYGEIKHGRQKGLLQTKKAELDNLFIPQLQKIAASLGVELKGKTTKPIIIEAILDKRAERVAEEAEREAEEAERTPLSEDEMNNRIKLMKDLIETLKYDPTTSWARDCAVNFTEDMKDVENDEVDKIKEVLKDILNGRDVAHGKKQSKNK</sequence>
<name>A0A9W7GFE1_9STRA</name>
<dbReference type="Proteomes" id="UP001165065">
    <property type="component" value="Unassembled WGS sequence"/>
</dbReference>
<reference evidence="2" key="1">
    <citation type="journal article" date="2023" name="Commun. Biol.">
        <title>Genome analysis of Parmales, the sister group of diatoms, reveals the evolutionary specialization of diatoms from phago-mixotrophs to photoautotrophs.</title>
        <authorList>
            <person name="Ban H."/>
            <person name="Sato S."/>
            <person name="Yoshikawa S."/>
            <person name="Yamada K."/>
            <person name="Nakamura Y."/>
            <person name="Ichinomiya M."/>
            <person name="Sato N."/>
            <person name="Blanc-Mathieu R."/>
            <person name="Endo H."/>
            <person name="Kuwata A."/>
            <person name="Ogata H."/>
        </authorList>
    </citation>
    <scope>NUCLEOTIDE SEQUENCE [LARGE SCALE GENOMIC DNA]</scope>
</reference>
<gene>
    <name evidence="1" type="ORF">TrCOL_g13776</name>
</gene>
<keyword evidence="2" id="KW-1185">Reference proteome</keyword>
<dbReference type="OrthoDB" id="10679099at2759"/>
<comment type="caution">
    <text evidence="1">The sequence shown here is derived from an EMBL/GenBank/DDBJ whole genome shotgun (WGS) entry which is preliminary data.</text>
</comment>
<evidence type="ECO:0000313" key="2">
    <source>
        <dbReference type="Proteomes" id="UP001165065"/>
    </source>
</evidence>
<dbReference type="EMBL" id="BRYA01001403">
    <property type="protein sequence ID" value="GMI42498.1"/>
    <property type="molecule type" value="Genomic_DNA"/>
</dbReference>
<accession>A0A9W7GFE1</accession>
<feature type="non-terminal residue" evidence="1">
    <location>
        <position position="1"/>
    </location>
</feature>
<proteinExistence type="predicted"/>
<organism evidence="1 2">
    <name type="scientific">Triparma columacea</name>
    <dbReference type="NCBI Taxonomy" id="722753"/>
    <lineage>
        <taxon>Eukaryota</taxon>
        <taxon>Sar</taxon>
        <taxon>Stramenopiles</taxon>
        <taxon>Ochrophyta</taxon>
        <taxon>Bolidophyceae</taxon>
        <taxon>Parmales</taxon>
        <taxon>Triparmaceae</taxon>
        <taxon>Triparma</taxon>
    </lineage>
</organism>
<feature type="non-terminal residue" evidence="1">
    <location>
        <position position="367"/>
    </location>
</feature>
<protein>
    <submittedName>
        <fullName evidence="1">Uncharacterized protein</fullName>
    </submittedName>
</protein>
<evidence type="ECO:0000313" key="1">
    <source>
        <dbReference type="EMBL" id="GMI42498.1"/>
    </source>
</evidence>
<dbReference type="AlphaFoldDB" id="A0A9W7GFE1"/>